<comment type="caution">
    <text evidence="2">The sequence shown here is derived from an EMBL/GenBank/DDBJ whole genome shotgun (WGS) entry which is preliminary data.</text>
</comment>
<protein>
    <submittedName>
        <fullName evidence="2">Uncharacterized protein</fullName>
    </submittedName>
</protein>
<accession>A0AAD6I7Q3</accession>
<dbReference type="AlphaFoldDB" id="A0AAD6I7Q3"/>
<sequence length="87" mass="9449">MKYALALLSVFPMALAGDWCNYGWSAPSNPKSLLDSACKASDMHYYCCTEPGTLGENPNPKDFPIWRGNCVFADRQGFSPCSDGGCT</sequence>
<evidence type="ECO:0000313" key="3">
    <source>
        <dbReference type="Proteomes" id="UP001219568"/>
    </source>
</evidence>
<dbReference type="Proteomes" id="UP001219568">
    <property type="component" value="Unassembled WGS sequence"/>
</dbReference>
<keyword evidence="3" id="KW-1185">Reference proteome</keyword>
<proteinExistence type="predicted"/>
<reference evidence="2" key="2">
    <citation type="submission" date="2023-01" db="EMBL/GenBank/DDBJ databases">
        <authorList>
            <person name="Petersen C."/>
        </authorList>
    </citation>
    <scope>NUCLEOTIDE SEQUENCE</scope>
    <source>
        <strain evidence="2">IBT 15450</strain>
    </source>
</reference>
<reference evidence="2" key="1">
    <citation type="journal article" date="2023" name="IMA Fungus">
        <title>Comparative genomic study of the Penicillium genus elucidates a diverse pangenome and 15 lateral gene transfer events.</title>
        <authorList>
            <person name="Petersen C."/>
            <person name="Sorensen T."/>
            <person name="Nielsen M.R."/>
            <person name="Sondergaard T.E."/>
            <person name="Sorensen J.L."/>
            <person name="Fitzpatrick D.A."/>
            <person name="Frisvad J.C."/>
            <person name="Nielsen K.L."/>
        </authorList>
    </citation>
    <scope>NUCLEOTIDE SEQUENCE</scope>
    <source>
        <strain evidence="2">IBT 15450</strain>
    </source>
</reference>
<evidence type="ECO:0000313" key="2">
    <source>
        <dbReference type="EMBL" id="KAJ6035299.1"/>
    </source>
</evidence>
<feature type="signal peptide" evidence="1">
    <location>
        <begin position="1"/>
        <end position="16"/>
    </location>
</feature>
<name>A0AAD6I7Q3_PENCN</name>
<feature type="chain" id="PRO_5042184457" evidence="1">
    <location>
        <begin position="17"/>
        <end position="87"/>
    </location>
</feature>
<gene>
    <name evidence="2" type="ORF">N7460_009474</name>
</gene>
<evidence type="ECO:0000256" key="1">
    <source>
        <dbReference type="SAM" id="SignalP"/>
    </source>
</evidence>
<dbReference type="EMBL" id="JAQJZL010000010">
    <property type="protein sequence ID" value="KAJ6035299.1"/>
    <property type="molecule type" value="Genomic_DNA"/>
</dbReference>
<organism evidence="2 3">
    <name type="scientific">Penicillium canescens</name>
    <dbReference type="NCBI Taxonomy" id="5083"/>
    <lineage>
        <taxon>Eukaryota</taxon>
        <taxon>Fungi</taxon>
        <taxon>Dikarya</taxon>
        <taxon>Ascomycota</taxon>
        <taxon>Pezizomycotina</taxon>
        <taxon>Eurotiomycetes</taxon>
        <taxon>Eurotiomycetidae</taxon>
        <taxon>Eurotiales</taxon>
        <taxon>Aspergillaceae</taxon>
        <taxon>Penicillium</taxon>
    </lineage>
</organism>
<keyword evidence="1" id="KW-0732">Signal</keyword>